<keyword evidence="1" id="KW-0472">Membrane</keyword>
<reference evidence="3 4" key="1">
    <citation type="submission" date="2011-07" db="EMBL/GenBank/DDBJ databases">
        <authorList>
            <person name="Coyne R."/>
            <person name="Brami D."/>
            <person name="Johnson J."/>
            <person name="Hostetler J."/>
            <person name="Hannick L."/>
            <person name="Clark T."/>
            <person name="Cassidy-Hanley D."/>
            <person name="Inman J."/>
        </authorList>
    </citation>
    <scope>NUCLEOTIDE SEQUENCE [LARGE SCALE GENOMIC DNA]</scope>
    <source>
        <strain evidence="3 4">G5</strain>
    </source>
</reference>
<keyword evidence="4" id="KW-1185">Reference proteome</keyword>
<organism evidence="3 4">
    <name type="scientific">Ichthyophthirius multifiliis</name>
    <name type="common">White spot disease agent</name>
    <name type="synonym">Ich</name>
    <dbReference type="NCBI Taxonomy" id="5932"/>
    <lineage>
        <taxon>Eukaryota</taxon>
        <taxon>Sar</taxon>
        <taxon>Alveolata</taxon>
        <taxon>Ciliophora</taxon>
        <taxon>Intramacronucleata</taxon>
        <taxon>Oligohymenophorea</taxon>
        <taxon>Hymenostomatida</taxon>
        <taxon>Ophryoglenina</taxon>
        <taxon>Ichthyophthirius</taxon>
    </lineage>
</organism>
<keyword evidence="2" id="KW-0732">Signal</keyword>
<dbReference type="Gene3D" id="2.10.50.10">
    <property type="entry name" value="Tumor Necrosis Factor Receptor, subunit A, domain 2"/>
    <property type="match status" value="1"/>
</dbReference>
<keyword evidence="1" id="KW-0812">Transmembrane</keyword>
<name>G0QPL1_ICHMU</name>
<feature type="chain" id="PRO_5003407970" evidence="2">
    <location>
        <begin position="21"/>
        <end position="328"/>
    </location>
</feature>
<evidence type="ECO:0000256" key="2">
    <source>
        <dbReference type="SAM" id="SignalP"/>
    </source>
</evidence>
<dbReference type="RefSeq" id="XP_004036829.1">
    <property type="nucleotide sequence ID" value="XM_004036781.1"/>
</dbReference>
<dbReference type="InParanoid" id="G0QPL1"/>
<feature type="transmembrane region" description="Helical" evidence="1">
    <location>
        <begin position="309"/>
        <end position="327"/>
    </location>
</feature>
<dbReference type="GeneID" id="14909009"/>
<evidence type="ECO:0000313" key="4">
    <source>
        <dbReference type="Proteomes" id="UP000008983"/>
    </source>
</evidence>
<accession>G0QPL1</accession>
<dbReference type="Proteomes" id="UP000008983">
    <property type="component" value="Unassembled WGS sequence"/>
</dbReference>
<evidence type="ECO:0000313" key="3">
    <source>
        <dbReference type="EMBL" id="EGR32843.1"/>
    </source>
</evidence>
<sequence>MNKNILITVIISLFFNELKAANCPYGTETDIAGQRNDRGNIANCVNCRANYYFNGSSADFIPGVSQCGRCTYSKTVGAQANPGRIATLALQCDDNCPDGTQTALGKTKYVAQKQECSFCKANYYYETTKDFVFLLGFSRCDVCPVKKASGSQATAGTNASIVKQCDVACPAGTATAYGATSYVQNKNECTYCDANFYYKYTNFNPGYSTCSACPIKKTLDAKHTQGDNAKIDVQCDVACPVGTVTFNGKTTNFENDKSECVKCAANFYTRKQNGWIAGTDICIPCPNILISGAQANYPMFASQAKQCKVVFSQFLSFSLLFICLYFIL</sequence>
<protein>
    <submittedName>
        <fullName evidence="3">Immobilization antigen isoform, putative</fullName>
    </submittedName>
</protein>
<dbReference type="AlphaFoldDB" id="G0QPL1"/>
<gene>
    <name evidence="3" type="ORF">IMG5_069240</name>
</gene>
<evidence type="ECO:0000256" key="1">
    <source>
        <dbReference type="SAM" id="Phobius"/>
    </source>
</evidence>
<proteinExistence type="predicted"/>
<dbReference type="EMBL" id="GL983567">
    <property type="protein sequence ID" value="EGR32843.1"/>
    <property type="molecule type" value="Genomic_DNA"/>
</dbReference>
<keyword evidence="1" id="KW-1133">Transmembrane helix</keyword>
<feature type="signal peptide" evidence="2">
    <location>
        <begin position="1"/>
        <end position="20"/>
    </location>
</feature>